<dbReference type="Gene3D" id="4.10.240.10">
    <property type="entry name" value="Zn(2)-C6 fungal-type DNA-binding domain"/>
    <property type="match status" value="1"/>
</dbReference>
<gene>
    <name evidence="6" type="ORF">LTR77_007675</name>
</gene>
<proteinExistence type="predicted"/>
<name>A0AAV9P2Q5_9PEZI</name>
<accession>A0AAV9P2Q5</accession>
<dbReference type="GeneID" id="89929011"/>
<evidence type="ECO:0000256" key="1">
    <source>
        <dbReference type="ARBA" id="ARBA00004123"/>
    </source>
</evidence>
<keyword evidence="7" id="KW-1185">Reference proteome</keyword>
<dbReference type="PANTHER" id="PTHR31001:SF50">
    <property type="entry name" value="ZN(II)2CYS6 TRANSCRIPTION FACTOR (EUROFUNG)"/>
    <property type="match status" value="1"/>
</dbReference>
<dbReference type="GO" id="GO:0003677">
    <property type="term" value="F:DNA binding"/>
    <property type="evidence" value="ECO:0007669"/>
    <property type="project" value="InterPro"/>
</dbReference>
<evidence type="ECO:0000256" key="3">
    <source>
        <dbReference type="ARBA" id="ARBA00023242"/>
    </source>
</evidence>
<feature type="compositionally biased region" description="Low complexity" evidence="4">
    <location>
        <begin position="167"/>
        <end position="181"/>
    </location>
</feature>
<dbReference type="GO" id="GO:0005634">
    <property type="term" value="C:nucleus"/>
    <property type="evidence" value="ECO:0007669"/>
    <property type="project" value="UniProtKB-SubCell"/>
</dbReference>
<protein>
    <recommendedName>
        <fullName evidence="5">Zn(2)-C6 fungal-type domain-containing protein</fullName>
    </recommendedName>
</protein>
<dbReference type="EMBL" id="JAVRRT010000012">
    <property type="protein sequence ID" value="KAK5166946.1"/>
    <property type="molecule type" value="Genomic_DNA"/>
</dbReference>
<evidence type="ECO:0000259" key="5">
    <source>
        <dbReference type="PROSITE" id="PS50048"/>
    </source>
</evidence>
<dbReference type="GO" id="GO:0000981">
    <property type="term" value="F:DNA-binding transcription factor activity, RNA polymerase II-specific"/>
    <property type="evidence" value="ECO:0007669"/>
    <property type="project" value="InterPro"/>
</dbReference>
<dbReference type="InterPro" id="IPR007219">
    <property type="entry name" value="XnlR_reg_dom"/>
</dbReference>
<dbReference type="SMART" id="SM00066">
    <property type="entry name" value="GAL4"/>
    <property type="match status" value="1"/>
</dbReference>
<dbReference type="CDD" id="cd00067">
    <property type="entry name" value="GAL4"/>
    <property type="match status" value="1"/>
</dbReference>
<evidence type="ECO:0000256" key="2">
    <source>
        <dbReference type="ARBA" id="ARBA00022723"/>
    </source>
</evidence>
<dbReference type="RefSeq" id="XP_064656754.1">
    <property type="nucleotide sequence ID" value="XM_064804912.1"/>
</dbReference>
<organism evidence="6 7">
    <name type="scientific">Saxophila tyrrhenica</name>
    <dbReference type="NCBI Taxonomy" id="1690608"/>
    <lineage>
        <taxon>Eukaryota</taxon>
        <taxon>Fungi</taxon>
        <taxon>Dikarya</taxon>
        <taxon>Ascomycota</taxon>
        <taxon>Pezizomycotina</taxon>
        <taxon>Dothideomycetes</taxon>
        <taxon>Dothideomycetidae</taxon>
        <taxon>Mycosphaerellales</taxon>
        <taxon>Extremaceae</taxon>
        <taxon>Saxophila</taxon>
    </lineage>
</organism>
<comment type="caution">
    <text evidence="6">The sequence shown here is derived from an EMBL/GenBank/DDBJ whole genome shotgun (WGS) entry which is preliminary data.</text>
</comment>
<feature type="region of interest" description="Disordered" evidence="4">
    <location>
        <begin position="68"/>
        <end position="87"/>
    </location>
</feature>
<dbReference type="AlphaFoldDB" id="A0AAV9P2Q5"/>
<feature type="region of interest" description="Disordered" evidence="4">
    <location>
        <begin position="1"/>
        <end position="30"/>
    </location>
</feature>
<dbReference type="CDD" id="cd12148">
    <property type="entry name" value="fungal_TF_MHR"/>
    <property type="match status" value="1"/>
</dbReference>
<feature type="compositionally biased region" description="Basic residues" evidence="4">
    <location>
        <begin position="70"/>
        <end position="79"/>
    </location>
</feature>
<dbReference type="GO" id="GO:0006351">
    <property type="term" value="P:DNA-templated transcription"/>
    <property type="evidence" value="ECO:0007669"/>
    <property type="project" value="InterPro"/>
</dbReference>
<dbReference type="SUPFAM" id="SSF57701">
    <property type="entry name" value="Zn2/Cys6 DNA-binding domain"/>
    <property type="match status" value="1"/>
</dbReference>
<feature type="region of interest" description="Disordered" evidence="4">
    <location>
        <begin position="737"/>
        <end position="757"/>
    </location>
</feature>
<feature type="region of interest" description="Disordered" evidence="4">
    <location>
        <begin position="621"/>
        <end position="707"/>
    </location>
</feature>
<dbReference type="PANTHER" id="PTHR31001">
    <property type="entry name" value="UNCHARACTERIZED TRANSCRIPTIONAL REGULATORY PROTEIN"/>
    <property type="match status" value="1"/>
</dbReference>
<keyword evidence="3" id="KW-0539">Nucleus</keyword>
<dbReference type="SMART" id="SM00906">
    <property type="entry name" value="Fungal_trans"/>
    <property type="match status" value="1"/>
</dbReference>
<sequence>MGDDMNWFATDLDRKKKTTTTPSQPSTCTPEQQHIRLACQACQRKKIKCDRLFPCGQCTRSGLQCTASTRKPRARHAGKRAVDSELRSRISKLESLVESLSGEVGEQETPPSDAPAPPEEGTSAQPARPSGAVDKYMSSNFWSSLTTEVQALREALEDEPLDDLDTSDSPSGSSGQQPSGDFDLIVCPPGSVYVMPGALVEPSPQLSATLCNVFCEYVDRLAKVFHRPTLKAFMLDGKSYLGYDHTAPGNKLLKATIWFAATSTMSENQCQMLFGQSRPDQLQLYKRLVDVAMSQADLMVTNDFATLQALTVYIAAIRMYEGSRRAWTLTALAVRIAQSIGIDRENVPRSPYVTEIRRRLWAFVRFLDIYAALDRGTEPLIAGSSVPKAKNTNDADFDENSTSIPEYEAITDMSYAQLIYDALESTVRLTIPTDKVADETWQKRMEVAEKFEATVRDKYWGYVDEKDPVQRLLLQVSRSMASSMKLRAVRPLNNNNVSSGTPRIDSPYVLQIAVDCLRNSEIIQSDPETTQYRWLVWVQWHAIAVALAGLCSIRDTDLAAEAWLHVEQSYARNIRVVADARTGMLWKPIEKLYRKASAFRDHGRALSISSTTPAYDSNMRFPPLSNLSLSSTTSPQNQNQNQNQNIDPTLTTHQQQPLPQIPPPLQPRPGNMPTSGVPNNPMDLSLSFSDPPFSDPPLLNSNPNSNLSWPDVGNGDMSWMDFERMLEDMSNPAVPGATGFGTFQPTVWPQGEGEEWM</sequence>
<feature type="domain" description="Zn(2)-C6 fungal-type" evidence="5">
    <location>
        <begin position="38"/>
        <end position="67"/>
    </location>
</feature>
<keyword evidence="2" id="KW-0479">Metal-binding</keyword>
<dbReference type="PROSITE" id="PS50048">
    <property type="entry name" value="ZN2_CY6_FUNGAL_2"/>
    <property type="match status" value="1"/>
</dbReference>
<dbReference type="Pfam" id="PF00172">
    <property type="entry name" value="Zn_clus"/>
    <property type="match status" value="1"/>
</dbReference>
<feature type="compositionally biased region" description="Low complexity" evidence="4">
    <location>
        <begin position="19"/>
        <end position="30"/>
    </location>
</feature>
<feature type="region of interest" description="Disordered" evidence="4">
    <location>
        <begin position="159"/>
        <end position="181"/>
    </location>
</feature>
<evidence type="ECO:0000313" key="7">
    <source>
        <dbReference type="Proteomes" id="UP001337655"/>
    </source>
</evidence>
<feature type="compositionally biased region" description="Low complexity" evidence="4">
    <location>
        <begin position="622"/>
        <end position="658"/>
    </location>
</feature>
<dbReference type="Pfam" id="PF04082">
    <property type="entry name" value="Fungal_trans"/>
    <property type="match status" value="1"/>
</dbReference>
<dbReference type="GO" id="GO:0008270">
    <property type="term" value="F:zinc ion binding"/>
    <property type="evidence" value="ECO:0007669"/>
    <property type="project" value="InterPro"/>
</dbReference>
<dbReference type="Proteomes" id="UP001337655">
    <property type="component" value="Unassembled WGS sequence"/>
</dbReference>
<feature type="compositionally biased region" description="Low complexity" evidence="4">
    <location>
        <begin position="683"/>
        <end position="707"/>
    </location>
</feature>
<dbReference type="InterPro" id="IPR050613">
    <property type="entry name" value="Sec_Metabolite_Reg"/>
</dbReference>
<reference evidence="6 7" key="1">
    <citation type="submission" date="2023-08" db="EMBL/GenBank/DDBJ databases">
        <title>Black Yeasts Isolated from many extreme environments.</title>
        <authorList>
            <person name="Coleine C."/>
            <person name="Stajich J.E."/>
            <person name="Selbmann L."/>
        </authorList>
    </citation>
    <scope>NUCLEOTIDE SEQUENCE [LARGE SCALE GENOMIC DNA]</scope>
    <source>
        <strain evidence="6 7">CCFEE 5935</strain>
    </source>
</reference>
<feature type="region of interest" description="Disordered" evidence="4">
    <location>
        <begin position="99"/>
        <end position="131"/>
    </location>
</feature>
<evidence type="ECO:0000313" key="6">
    <source>
        <dbReference type="EMBL" id="KAK5166946.1"/>
    </source>
</evidence>
<comment type="subcellular location">
    <subcellularLocation>
        <location evidence="1">Nucleus</location>
    </subcellularLocation>
</comment>
<dbReference type="InterPro" id="IPR036864">
    <property type="entry name" value="Zn2-C6_fun-type_DNA-bd_sf"/>
</dbReference>
<dbReference type="InterPro" id="IPR001138">
    <property type="entry name" value="Zn2Cys6_DnaBD"/>
</dbReference>
<evidence type="ECO:0000256" key="4">
    <source>
        <dbReference type="SAM" id="MobiDB-lite"/>
    </source>
</evidence>